<dbReference type="SUPFAM" id="SSF51445">
    <property type="entry name" value="(Trans)glycosidases"/>
    <property type="match status" value="1"/>
</dbReference>
<dbReference type="Proteomes" id="UP000184164">
    <property type="component" value="Unassembled WGS sequence"/>
</dbReference>
<evidence type="ECO:0000259" key="1">
    <source>
        <dbReference type="Pfam" id="PF14587"/>
    </source>
</evidence>
<dbReference type="PANTHER" id="PTHR42767">
    <property type="entry name" value="ENDO-BETA-1,6-GALACTANASE"/>
    <property type="match status" value="1"/>
</dbReference>
<dbReference type="InterPro" id="IPR039743">
    <property type="entry name" value="6GAL/EXGAL"/>
</dbReference>
<dbReference type="PANTHER" id="PTHR42767:SF1">
    <property type="entry name" value="ENDO-BETA-1,6-GALACTANASE-LIKE DOMAIN-CONTAINING PROTEIN"/>
    <property type="match status" value="1"/>
</dbReference>
<dbReference type="Gene3D" id="3.20.20.80">
    <property type="entry name" value="Glycosidases"/>
    <property type="match status" value="1"/>
</dbReference>
<keyword evidence="2" id="KW-0378">Hydrolase</keyword>
<name>A0A1M4U9Y9_9BACT</name>
<dbReference type="RefSeq" id="WP_072998759.1">
    <property type="nucleotide sequence ID" value="NZ_FQUM01000001.1"/>
</dbReference>
<dbReference type="InterPro" id="IPR013780">
    <property type="entry name" value="Glyco_hydro_b"/>
</dbReference>
<keyword evidence="3" id="KW-1185">Reference proteome</keyword>
<gene>
    <name evidence="2" type="ORF">SAMN05444274_101621</name>
</gene>
<dbReference type="STRING" id="1484053.SAMN05444274_101621"/>
<proteinExistence type="predicted"/>
<dbReference type="GO" id="GO:0004553">
    <property type="term" value="F:hydrolase activity, hydrolyzing O-glycosyl compounds"/>
    <property type="evidence" value="ECO:0007669"/>
    <property type="project" value="InterPro"/>
</dbReference>
<dbReference type="InterPro" id="IPR017853">
    <property type="entry name" value="GH"/>
</dbReference>
<dbReference type="AlphaFoldDB" id="A0A1M4U9Y9"/>
<feature type="domain" description="Endo-beta-1,6-galactanase-like" evidence="1">
    <location>
        <begin position="31"/>
        <end position="402"/>
    </location>
</feature>
<accession>A0A1M4U9Y9</accession>
<sequence length="532" mass="60283">MKQINYTQYLVFLLMFISGNLTYGQDEIRINITTNPKVEYQEIDGFGASDAWRAQFVGKNWPIEKRNYIADLLFSQEFDERGNPKGIGLSLWRFYLSAGSAEQGDSSLIGSKENPWRRGECFLSEDGSYDWSKHEGQRWFLNAAKARGVEKLLAFTNSPPVFYTKNGQGFAPKGEIHLNLKPGRMDDYVKYMADVMDHFNSKGIFFDYLSPINEPQWNWDGNSQEGTPALNEEMHALVLYLSKELSSRNLETQIVIGEAGTIGHASIDMETLGMPLHGRDNQAAFFFGKESPFYIGNLPNVEKTISAHSYQSVWPIDYQVESRSLVNSALKQANPDLGYWMSEYCILQKNDEITSGGKRDLTMETALYVARIMHHDMVLTNAKSWQWWTAITQVDFKDGLVYLDDGSEGETGKMGGHVESLRYDGVVRESKLLWAIGNYSRFIRPGMVRVKCELSEEQSAVNGLLASAYKNSGNGDLVYVLTNLSEKEITLDFGENRKAHTYTTDKQQNMGFTSQKLNKLRLPARSVVTVLK</sequence>
<evidence type="ECO:0000313" key="2">
    <source>
        <dbReference type="EMBL" id="SHE53535.1"/>
    </source>
</evidence>
<reference evidence="2 3" key="1">
    <citation type="submission" date="2016-11" db="EMBL/GenBank/DDBJ databases">
        <authorList>
            <person name="Jaros S."/>
            <person name="Januszkiewicz K."/>
            <person name="Wedrychowicz H."/>
        </authorList>
    </citation>
    <scope>NUCLEOTIDE SEQUENCE [LARGE SCALE GENOMIC DNA]</scope>
    <source>
        <strain evidence="2 3">DSM 26910</strain>
    </source>
</reference>
<dbReference type="Pfam" id="PF14587">
    <property type="entry name" value="Glyco_hydr_30_2"/>
    <property type="match status" value="1"/>
</dbReference>
<dbReference type="InterPro" id="IPR039514">
    <property type="entry name" value="6GAL-like"/>
</dbReference>
<dbReference type="EMBL" id="FQUM01000001">
    <property type="protein sequence ID" value="SHE53535.1"/>
    <property type="molecule type" value="Genomic_DNA"/>
</dbReference>
<protein>
    <submittedName>
        <fullName evidence="2">O-Glycosyl hydrolase</fullName>
    </submittedName>
</protein>
<dbReference type="Gene3D" id="2.60.40.1180">
    <property type="entry name" value="Golgi alpha-mannosidase II"/>
    <property type="match status" value="1"/>
</dbReference>
<dbReference type="OrthoDB" id="9806701at2"/>
<organism evidence="2 3">
    <name type="scientific">Mariniphaga anaerophila</name>
    <dbReference type="NCBI Taxonomy" id="1484053"/>
    <lineage>
        <taxon>Bacteria</taxon>
        <taxon>Pseudomonadati</taxon>
        <taxon>Bacteroidota</taxon>
        <taxon>Bacteroidia</taxon>
        <taxon>Marinilabiliales</taxon>
        <taxon>Prolixibacteraceae</taxon>
        <taxon>Mariniphaga</taxon>
    </lineage>
</organism>
<evidence type="ECO:0000313" key="3">
    <source>
        <dbReference type="Proteomes" id="UP000184164"/>
    </source>
</evidence>